<evidence type="ECO:0000256" key="6">
    <source>
        <dbReference type="ARBA" id="ARBA00023136"/>
    </source>
</evidence>
<keyword evidence="6 7" id="KW-0472">Membrane</keyword>
<feature type="domain" description="ABC transmembrane type-1" evidence="8">
    <location>
        <begin position="77"/>
        <end position="283"/>
    </location>
</feature>
<comment type="similarity">
    <text evidence="7">Belongs to the binding-protein-dependent transport system permease family.</text>
</comment>
<dbReference type="Pfam" id="PF00528">
    <property type="entry name" value="BPD_transp_1"/>
    <property type="match status" value="1"/>
</dbReference>
<dbReference type="Proteomes" id="UP000673394">
    <property type="component" value="Unassembled WGS sequence"/>
</dbReference>
<feature type="transmembrane region" description="Helical" evidence="7">
    <location>
        <begin position="76"/>
        <end position="100"/>
    </location>
</feature>
<dbReference type="PANTHER" id="PTHR43744:SF9">
    <property type="entry name" value="POLYGALACTURONAN_RHAMNOGALACTURONAN TRANSPORT SYSTEM PERMEASE PROTEIN YTCP"/>
    <property type="match status" value="1"/>
</dbReference>
<feature type="transmembrane region" description="Helical" evidence="7">
    <location>
        <begin position="12"/>
        <end position="40"/>
    </location>
</feature>
<comment type="caution">
    <text evidence="9">The sequence shown here is derived from an EMBL/GenBank/DDBJ whole genome shotgun (WGS) entry which is preliminary data.</text>
</comment>
<evidence type="ECO:0000259" key="8">
    <source>
        <dbReference type="PROSITE" id="PS50928"/>
    </source>
</evidence>
<evidence type="ECO:0000256" key="5">
    <source>
        <dbReference type="ARBA" id="ARBA00022989"/>
    </source>
</evidence>
<keyword evidence="10" id="KW-1185">Reference proteome</keyword>
<evidence type="ECO:0000313" key="9">
    <source>
        <dbReference type="EMBL" id="MBP3965868.1"/>
    </source>
</evidence>
<dbReference type="Gene3D" id="1.10.3720.10">
    <property type="entry name" value="MetI-like"/>
    <property type="match status" value="1"/>
</dbReference>
<feature type="transmembrane region" description="Helical" evidence="7">
    <location>
        <begin position="144"/>
        <end position="165"/>
    </location>
</feature>
<reference evidence="9 10" key="1">
    <citation type="submission" date="2021-04" db="EMBL/GenBank/DDBJ databases">
        <title>Paenibacillus sp. DLE-14 whole genome sequence.</title>
        <authorList>
            <person name="Ham Y.J."/>
        </authorList>
    </citation>
    <scope>NUCLEOTIDE SEQUENCE [LARGE SCALE GENOMIC DNA]</scope>
    <source>
        <strain evidence="9 10">DLE-14</strain>
    </source>
</reference>
<evidence type="ECO:0000256" key="1">
    <source>
        <dbReference type="ARBA" id="ARBA00004651"/>
    </source>
</evidence>
<evidence type="ECO:0000256" key="2">
    <source>
        <dbReference type="ARBA" id="ARBA00022448"/>
    </source>
</evidence>
<evidence type="ECO:0000256" key="7">
    <source>
        <dbReference type="RuleBase" id="RU363032"/>
    </source>
</evidence>
<dbReference type="SUPFAM" id="SSF161098">
    <property type="entry name" value="MetI-like"/>
    <property type="match status" value="1"/>
</dbReference>
<sequence length="298" mass="33677">MKQQNSRKKIGLFDTIVHGAFILISLSIVIPLLLLVSISISNEKSLLTDGYRFIPKQFSFQAYKLIFHAPKQLVNAYGVTITVTVVGAVIALLMTSLLAYTMSRRDYAYRGFTTRYVVVTMLFSGGLVPFYILMTQYLHLKDMIWALIVPYLVSPFYTLVMKGFLDQIPMEIIESAKIDGSGEWRTFFGIVLPLAKPALATVGLFICFVYWNDWWLGLLFIDNPNLVPLQLLLYRVLNTIEFLTNGMMQSSVNIDLTEFPSLSTRMALTILVAGPMLIVFPFFQKYFVKGLTIGSVKG</sequence>
<evidence type="ECO:0000256" key="3">
    <source>
        <dbReference type="ARBA" id="ARBA00022475"/>
    </source>
</evidence>
<feature type="transmembrane region" description="Helical" evidence="7">
    <location>
        <begin position="186"/>
        <end position="211"/>
    </location>
</feature>
<feature type="transmembrane region" description="Helical" evidence="7">
    <location>
        <begin position="112"/>
        <end position="132"/>
    </location>
</feature>
<keyword evidence="2 7" id="KW-0813">Transport</keyword>
<name>A0ABS5CJ35_9BACL</name>
<comment type="subcellular location">
    <subcellularLocation>
        <location evidence="1 7">Cell membrane</location>
        <topology evidence="1 7">Multi-pass membrane protein</topology>
    </subcellularLocation>
</comment>
<dbReference type="RefSeq" id="WP_210662605.1">
    <property type="nucleotide sequence ID" value="NZ_JAGKSP010000013.1"/>
</dbReference>
<keyword evidence="3" id="KW-1003">Cell membrane</keyword>
<dbReference type="InterPro" id="IPR035906">
    <property type="entry name" value="MetI-like_sf"/>
</dbReference>
<protein>
    <submittedName>
        <fullName evidence="9">Carbohydrate ABC transporter permease</fullName>
    </submittedName>
</protein>
<keyword evidence="5 7" id="KW-1133">Transmembrane helix</keyword>
<organism evidence="9 10">
    <name type="scientific">Paenibacillus lignilyticus</name>
    <dbReference type="NCBI Taxonomy" id="1172615"/>
    <lineage>
        <taxon>Bacteria</taxon>
        <taxon>Bacillati</taxon>
        <taxon>Bacillota</taxon>
        <taxon>Bacilli</taxon>
        <taxon>Bacillales</taxon>
        <taxon>Paenibacillaceae</taxon>
        <taxon>Paenibacillus</taxon>
    </lineage>
</organism>
<dbReference type="PROSITE" id="PS50928">
    <property type="entry name" value="ABC_TM1"/>
    <property type="match status" value="1"/>
</dbReference>
<dbReference type="EMBL" id="JAGKSP010000013">
    <property type="protein sequence ID" value="MBP3965868.1"/>
    <property type="molecule type" value="Genomic_DNA"/>
</dbReference>
<feature type="transmembrane region" description="Helical" evidence="7">
    <location>
        <begin position="266"/>
        <end position="283"/>
    </location>
</feature>
<proteinExistence type="inferred from homology"/>
<evidence type="ECO:0000313" key="10">
    <source>
        <dbReference type="Proteomes" id="UP000673394"/>
    </source>
</evidence>
<gene>
    <name evidence="9" type="ORF">I8J30_24410</name>
</gene>
<evidence type="ECO:0000256" key="4">
    <source>
        <dbReference type="ARBA" id="ARBA00022692"/>
    </source>
</evidence>
<dbReference type="PANTHER" id="PTHR43744">
    <property type="entry name" value="ABC TRANSPORTER PERMEASE PROTEIN MG189-RELATED-RELATED"/>
    <property type="match status" value="1"/>
</dbReference>
<dbReference type="InterPro" id="IPR000515">
    <property type="entry name" value="MetI-like"/>
</dbReference>
<accession>A0ABS5CJ35</accession>
<keyword evidence="4 7" id="KW-0812">Transmembrane</keyword>
<dbReference type="CDD" id="cd06261">
    <property type="entry name" value="TM_PBP2"/>
    <property type="match status" value="1"/>
</dbReference>